<accession>A0A495A9W0</accession>
<dbReference type="AlphaFoldDB" id="A0A495A9W0"/>
<evidence type="ECO:0000313" key="4">
    <source>
        <dbReference type="Proteomes" id="UP000249516"/>
    </source>
</evidence>
<dbReference type="RefSeq" id="WP_121029608.1">
    <property type="nucleotide sequence ID" value="NZ_PNJG02000001.1"/>
</dbReference>
<feature type="region of interest" description="Disordered" evidence="2">
    <location>
        <begin position="101"/>
        <end position="122"/>
    </location>
</feature>
<comment type="caution">
    <text evidence="3">The sequence shown here is derived from an EMBL/GenBank/DDBJ whole genome shotgun (WGS) entry which is preliminary data.</text>
</comment>
<evidence type="ECO:0000256" key="1">
    <source>
        <dbReference type="SAM" id="Coils"/>
    </source>
</evidence>
<evidence type="ECO:0000313" key="3">
    <source>
        <dbReference type="EMBL" id="RKQ36230.1"/>
    </source>
</evidence>
<proteinExistence type="predicted"/>
<dbReference type="Proteomes" id="UP000249516">
    <property type="component" value="Unassembled WGS sequence"/>
</dbReference>
<reference evidence="3 4" key="1">
    <citation type="submission" date="2018-10" db="EMBL/GenBank/DDBJ databases">
        <title>Kocuria tytouropygialis sp. nov., isolated from the uropygial gland of an American barn owl (Tyto furcata).</title>
        <authorList>
            <person name="Braun M.S."/>
            <person name="Wang E."/>
            <person name="Zimmermann S."/>
            <person name="Wagner H."/>
            <person name="Wink M."/>
        </authorList>
    </citation>
    <scope>NUCLEOTIDE SEQUENCE [LARGE SCALE GENOMIC DNA]</scope>
    <source>
        <strain evidence="3 4">442</strain>
    </source>
</reference>
<keyword evidence="1" id="KW-0175">Coiled coil</keyword>
<feature type="compositionally biased region" description="Basic and acidic residues" evidence="2">
    <location>
        <begin position="52"/>
        <end position="63"/>
    </location>
</feature>
<protein>
    <submittedName>
        <fullName evidence="3">Uncharacterized protein</fullName>
    </submittedName>
</protein>
<name>A0A495A9W0_9MICC</name>
<feature type="coiled-coil region" evidence="1">
    <location>
        <begin position="2"/>
        <end position="29"/>
    </location>
</feature>
<feature type="compositionally biased region" description="Basic and acidic residues" evidence="2">
    <location>
        <begin position="74"/>
        <end position="87"/>
    </location>
</feature>
<dbReference type="EMBL" id="PNJG02000001">
    <property type="protein sequence ID" value="RKQ36230.1"/>
    <property type="molecule type" value="Genomic_DNA"/>
</dbReference>
<feature type="region of interest" description="Disordered" evidence="2">
    <location>
        <begin position="52"/>
        <end position="87"/>
    </location>
</feature>
<organism evidence="3 4">
    <name type="scientific">Kocuria tytonis</name>
    <dbReference type="NCBI Taxonomy" id="2054280"/>
    <lineage>
        <taxon>Bacteria</taxon>
        <taxon>Bacillati</taxon>
        <taxon>Actinomycetota</taxon>
        <taxon>Actinomycetes</taxon>
        <taxon>Micrococcales</taxon>
        <taxon>Micrococcaceae</taxon>
        <taxon>Kocuria</taxon>
    </lineage>
</organism>
<sequence>MSTATSTALEQLEAELAQAREVHEQLADFAGPGGTTVQPWVIALAEQRVTEMELRMEHARNPQDHQAPPPAPRPRRDPEAAARVREWNRRRRLERARATVTRLAPEFETPEPPLDHGELSIPGRAGAAFTDAALDRWRTYQAAQATIRHLTGLSEKENAS</sequence>
<evidence type="ECO:0000256" key="2">
    <source>
        <dbReference type="SAM" id="MobiDB-lite"/>
    </source>
</evidence>
<gene>
    <name evidence="3" type="ORF">C1C97_000645</name>
</gene>
<keyword evidence="4" id="KW-1185">Reference proteome</keyword>